<dbReference type="SMART" id="SM00422">
    <property type="entry name" value="HTH_MERR"/>
    <property type="match status" value="1"/>
</dbReference>
<dbReference type="Pfam" id="PF13411">
    <property type="entry name" value="MerR_1"/>
    <property type="match status" value="1"/>
</dbReference>
<dbReference type="GO" id="GO:0003700">
    <property type="term" value="F:DNA-binding transcription factor activity"/>
    <property type="evidence" value="ECO:0007669"/>
    <property type="project" value="InterPro"/>
</dbReference>
<feature type="domain" description="HTH merR-type" evidence="3">
    <location>
        <begin position="194"/>
        <end position="261"/>
    </location>
</feature>
<gene>
    <name evidence="4" type="ORF">MTY_2566</name>
</gene>
<dbReference type="InterPro" id="IPR047057">
    <property type="entry name" value="MerR_fam"/>
</dbReference>
<proteinExistence type="predicted"/>
<accession>A0A0S6UI28</accession>
<evidence type="ECO:0000259" key="3">
    <source>
        <dbReference type="PROSITE" id="PS50937"/>
    </source>
</evidence>
<dbReference type="PROSITE" id="PS50937">
    <property type="entry name" value="HTH_MERR_2"/>
    <property type="match status" value="1"/>
</dbReference>
<reference evidence="4" key="1">
    <citation type="journal article" date="2014" name="Gene">
        <title>Genome-guided analysis of transformation efficiency and carbon dioxide assimilation by Moorella thermoacetica Y72.</title>
        <authorList>
            <person name="Tsukahara K."/>
            <person name="Kita A."/>
            <person name="Nakashimada Y."/>
            <person name="Hoshino T."/>
            <person name="Murakami K."/>
        </authorList>
    </citation>
    <scope>NUCLEOTIDE SEQUENCE [LARGE SCALE GENOMIC DNA]</scope>
    <source>
        <strain evidence="4">Y72</strain>
    </source>
</reference>
<evidence type="ECO:0000256" key="2">
    <source>
        <dbReference type="SAM" id="MobiDB-lite"/>
    </source>
</evidence>
<dbReference type="InterPro" id="IPR009061">
    <property type="entry name" value="DNA-bd_dom_put_sf"/>
</dbReference>
<feature type="compositionally biased region" description="Polar residues" evidence="2">
    <location>
        <begin position="54"/>
        <end position="63"/>
    </location>
</feature>
<dbReference type="GO" id="GO:0003677">
    <property type="term" value="F:DNA binding"/>
    <property type="evidence" value="ECO:0007669"/>
    <property type="project" value="UniProtKB-KW"/>
</dbReference>
<name>A0A0S6UI28_NEOTH</name>
<organism evidence="4">
    <name type="scientific">Moorella thermoacetica Y72</name>
    <dbReference type="NCBI Taxonomy" id="1325331"/>
    <lineage>
        <taxon>Bacteria</taxon>
        <taxon>Bacillati</taxon>
        <taxon>Bacillota</taxon>
        <taxon>Clostridia</taxon>
        <taxon>Neomoorellales</taxon>
        <taxon>Neomoorellaceae</taxon>
        <taxon>Neomoorella</taxon>
    </lineage>
</organism>
<dbReference type="CDD" id="cd04767">
    <property type="entry name" value="HTH_HspR-like_MBC"/>
    <property type="match status" value="1"/>
</dbReference>
<dbReference type="SUPFAM" id="SSF46955">
    <property type="entry name" value="Putative DNA-binding domain"/>
    <property type="match status" value="1"/>
</dbReference>
<evidence type="ECO:0000256" key="1">
    <source>
        <dbReference type="ARBA" id="ARBA00023125"/>
    </source>
</evidence>
<protein>
    <submittedName>
        <fullName evidence="4">Predicted transcriptional regulators</fullName>
    </submittedName>
</protein>
<dbReference type="Proteomes" id="UP000063718">
    <property type="component" value="Unassembled WGS sequence"/>
</dbReference>
<feature type="region of interest" description="Disordered" evidence="2">
    <location>
        <begin position="40"/>
        <end position="110"/>
    </location>
</feature>
<dbReference type="EMBL" id="DF238840">
    <property type="protein sequence ID" value="GAF27225.1"/>
    <property type="molecule type" value="Genomic_DNA"/>
</dbReference>
<dbReference type="AlphaFoldDB" id="A0A0S6UI28"/>
<evidence type="ECO:0000313" key="4">
    <source>
        <dbReference type="EMBL" id="GAF27225.1"/>
    </source>
</evidence>
<dbReference type="Gene3D" id="1.10.1660.10">
    <property type="match status" value="1"/>
</dbReference>
<feature type="region of interest" description="Disordered" evidence="2">
    <location>
        <begin position="1"/>
        <end position="22"/>
    </location>
</feature>
<sequence>MLTIFRPTPGKPAWSSRALSTGSRARALQAATTTRPRPFSFIARSNCSPAGGSQRDNFCTMSTPGRERQYSSSPFKSRLAAKRSHPQINTPVRGEGSTATEEGGNSGDLTGLAPFSFSQAAQAVAAAEPWVTASMTSQGPLKAPATNIPGCGVETGERGEVWQKPWVSSSIPRAAARSLAPSGGRRLSMTEQMLYPISVVAELLGIQPGTLRVWERHKLIQPARKNGRRLYSNNDLKRLRFIKRLIDKGFNLNSLKHYLAFYPCWLLEDCPSCSHKTERIGCAKPCWKEEGTYCLISFEDPSLCSKCPYKKQEKK</sequence>
<dbReference type="InterPro" id="IPR000551">
    <property type="entry name" value="MerR-type_HTH_dom"/>
</dbReference>
<keyword evidence="1" id="KW-0238">DNA-binding</keyword>
<dbReference type="PANTHER" id="PTHR30204:SF58">
    <property type="entry name" value="HTH-TYPE TRANSCRIPTIONAL REGULATOR YFMP"/>
    <property type="match status" value="1"/>
</dbReference>
<dbReference type="PANTHER" id="PTHR30204">
    <property type="entry name" value="REDOX-CYCLING DRUG-SENSING TRANSCRIPTIONAL ACTIVATOR SOXR"/>
    <property type="match status" value="1"/>
</dbReference>